<evidence type="ECO:0000256" key="3">
    <source>
        <dbReference type="ARBA" id="ARBA00022741"/>
    </source>
</evidence>
<accession>A0A263D3I9</accession>
<name>A0A263D3I9_9PSEU</name>
<dbReference type="Gene3D" id="3.40.50.300">
    <property type="entry name" value="P-loop containing nucleotide triphosphate hydrolases"/>
    <property type="match status" value="2"/>
</dbReference>
<dbReference type="GO" id="GO:0005524">
    <property type="term" value="F:ATP binding"/>
    <property type="evidence" value="ECO:0007669"/>
    <property type="project" value="UniProtKB-KW"/>
</dbReference>
<keyword evidence="4 6" id="KW-0067">ATP-binding</keyword>
<dbReference type="CDD" id="cd03257">
    <property type="entry name" value="ABC_NikE_OppD_transporters"/>
    <property type="match status" value="2"/>
</dbReference>
<dbReference type="PANTHER" id="PTHR43776">
    <property type="entry name" value="TRANSPORT ATP-BINDING PROTEIN"/>
    <property type="match status" value="1"/>
</dbReference>
<dbReference type="Pfam" id="PF08352">
    <property type="entry name" value="oligo_HPY"/>
    <property type="match status" value="1"/>
</dbReference>
<evidence type="ECO:0000256" key="4">
    <source>
        <dbReference type="ARBA" id="ARBA00022840"/>
    </source>
</evidence>
<reference evidence="6 7" key="1">
    <citation type="submission" date="2017-07" db="EMBL/GenBank/DDBJ databases">
        <title>Amycolatopsis antarcticus sp. nov., isolated from the surface of an Antarcticus brown macroalga.</title>
        <authorList>
            <person name="Wang J."/>
            <person name="Leiva S."/>
            <person name="Huang J."/>
            <person name="Huang Y."/>
        </authorList>
    </citation>
    <scope>NUCLEOTIDE SEQUENCE [LARGE SCALE GENOMIC DNA]</scope>
    <source>
        <strain evidence="6 7">AU-G6</strain>
    </source>
</reference>
<evidence type="ECO:0000313" key="6">
    <source>
        <dbReference type="EMBL" id="OZM73042.1"/>
    </source>
</evidence>
<dbReference type="OrthoDB" id="3169708at2"/>
<dbReference type="InterPro" id="IPR050319">
    <property type="entry name" value="ABC_transp_ATP-bind"/>
</dbReference>
<dbReference type="InParanoid" id="A0A263D3I9"/>
<dbReference type="Pfam" id="PF00005">
    <property type="entry name" value="ABC_tran"/>
    <property type="match status" value="2"/>
</dbReference>
<dbReference type="GO" id="GO:0015833">
    <property type="term" value="P:peptide transport"/>
    <property type="evidence" value="ECO:0007669"/>
    <property type="project" value="InterPro"/>
</dbReference>
<dbReference type="SUPFAM" id="SSF52540">
    <property type="entry name" value="P-loop containing nucleoside triphosphate hydrolases"/>
    <property type="match status" value="2"/>
</dbReference>
<dbReference type="NCBIfam" id="NF008453">
    <property type="entry name" value="PRK11308.1"/>
    <property type="match status" value="2"/>
</dbReference>
<dbReference type="AlphaFoldDB" id="A0A263D3I9"/>
<feature type="domain" description="ABC transporter" evidence="5">
    <location>
        <begin position="279"/>
        <end position="519"/>
    </location>
</feature>
<dbReference type="PANTHER" id="PTHR43776:SF7">
    <property type="entry name" value="D,D-DIPEPTIDE TRANSPORT ATP-BINDING PROTEIN DDPF-RELATED"/>
    <property type="match status" value="1"/>
</dbReference>
<keyword evidence="7" id="KW-1185">Reference proteome</keyword>
<keyword evidence="3" id="KW-0547">Nucleotide-binding</keyword>
<dbReference type="InterPro" id="IPR017871">
    <property type="entry name" value="ABC_transporter-like_CS"/>
</dbReference>
<dbReference type="Proteomes" id="UP000242444">
    <property type="component" value="Unassembled WGS sequence"/>
</dbReference>
<dbReference type="PROSITE" id="PS00211">
    <property type="entry name" value="ABC_TRANSPORTER_1"/>
    <property type="match status" value="2"/>
</dbReference>
<organism evidence="6 7">
    <name type="scientific">Amycolatopsis antarctica</name>
    <dbReference type="NCBI Taxonomy" id="1854586"/>
    <lineage>
        <taxon>Bacteria</taxon>
        <taxon>Bacillati</taxon>
        <taxon>Actinomycetota</taxon>
        <taxon>Actinomycetes</taxon>
        <taxon>Pseudonocardiales</taxon>
        <taxon>Pseudonocardiaceae</taxon>
        <taxon>Amycolatopsis</taxon>
    </lineage>
</organism>
<dbReference type="GO" id="GO:0055085">
    <property type="term" value="P:transmembrane transport"/>
    <property type="evidence" value="ECO:0007669"/>
    <property type="project" value="UniProtKB-ARBA"/>
</dbReference>
<comment type="similarity">
    <text evidence="1">Belongs to the ABC transporter superfamily.</text>
</comment>
<dbReference type="NCBIfam" id="NF007739">
    <property type="entry name" value="PRK10419.1"/>
    <property type="match status" value="2"/>
</dbReference>
<dbReference type="GO" id="GO:0016887">
    <property type="term" value="F:ATP hydrolysis activity"/>
    <property type="evidence" value="ECO:0007669"/>
    <property type="project" value="InterPro"/>
</dbReference>
<dbReference type="InterPro" id="IPR027417">
    <property type="entry name" value="P-loop_NTPase"/>
</dbReference>
<dbReference type="PROSITE" id="PS50893">
    <property type="entry name" value="ABC_TRANSPORTER_2"/>
    <property type="match status" value="2"/>
</dbReference>
<feature type="domain" description="ABC transporter" evidence="5">
    <location>
        <begin position="7"/>
        <end position="254"/>
    </location>
</feature>
<dbReference type="EMBL" id="NKYE01000006">
    <property type="protein sequence ID" value="OZM73042.1"/>
    <property type="molecule type" value="Genomic_DNA"/>
</dbReference>
<evidence type="ECO:0000256" key="1">
    <source>
        <dbReference type="ARBA" id="ARBA00005417"/>
    </source>
</evidence>
<proteinExistence type="inferred from homology"/>
<evidence type="ECO:0000313" key="7">
    <source>
        <dbReference type="Proteomes" id="UP000242444"/>
    </source>
</evidence>
<protein>
    <submittedName>
        <fullName evidence="6">ABC transporter ATP-binding protein</fullName>
    </submittedName>
</protein>
<dbReference type="SMART" id="SM00382">
    <property type="entry name" value="AAA"/>
    <property type="match status" value="2"/>
</dbReference>
<dbReference type="RefSeq" id="WP_094862900.1">
    <property type="nucleotide sequence ID" value="NZ_NKYE01000006.1"/>
</dbReference>
<dbReference type="InterPro" id="IPR003593">
    <property type="entry name" value="AAA+_ATPase"/>
</dbReference>
<evidence type="ECO:0000256" key="2">
    <source>
        <dbReference type="ARBA" id="ARBA00022448"/>
    </source>
</evidence>
<comment type="caution">
    <text evidence="6">The sequence shown here is derived from an EMBL/GenBank/DDBJ whole genome shotgun (WGS) entry which is preliminary data.</text>
</comment>
<sequence>MTGEAVLRLTDLRVALRSGTSLVHGVSLTLGRGERAALVGESGSGKTMVALSVLRLNPPATVISGGRVELGGTDLTSAAEPELERVRGDRVAMIYQDPLSCLNPVRTIGNQLVEAIRAHRDLSFAEARAHAIGLLEEVGVPAADRRFRAYPHEFSGGMRQRVMIAMAISCEPEVLIADEPTTALDVTTQARILALLDRLAEERGMAVLFITHDLAVAAAFCTRIHVMREGRVVEAGPLREVLSVPGDDYTRQLLDAVVTLDAEPAGQPARDVPDRPVLVEAADLVRCFDGDVRAVDGVSLRIHRGETVGLVGESGSGKSTLSQLLLGLDTPTSGSVRYGGTELAGLGARELRRSRRDMQVVLQDPIGSLNRRKTVEQIVGVPLVVHERLGRAARRARVAEALDQVGLPAGLAGRYPRELSGGQCQRVNIARAIVLRPSFLVLDEAVSAVDVVIQAQILDLLAELQARLGLTYLFVSHDLAVVRYMAPRLAVMHGGRIVEMGSRERIFDAPEHEYTRSLIAAIPSLDIPAAPGRGKPAS</sequence>
<dbReference type="InterPro" id="IPR003439">
    <property type="entry name" value="ABC_transporter-like_ATP-bd"/>
</dbReference>
<dbReference type="FunCoup" id="A0A263D3I9">
    <property type="interactions" value="65"/>
</dbReference>
<dbReference type="InterPro" id="IPR013563">
    <property type="entry name" value="Oligopep_ABC_C"/>
</dbReference>
<keyword evidence="2" id="KW-0813">Transport</keyword>
<evidence type="ECO:0000259" key="5">
    <source>
        <dbReference type="PROSITE" id="PS50893"/>
    </source>
</evidence>
<gene>
    <name evidence="6" type="ORF">CFN78_12515</name>
</gene>